<dbReference type="EMBL" id="SWMS01000003">
    <property type="protein sequence ID" value="TKG72294.1"/>
    <property type="molecule type" value="Genomic_DNA"/>
</dbReference>
<evidence type="ECO:0000256" key="8">
    <source>
        <dbReference type="SAM" id="MobiDB-lite"/>
    </source>
</evidence>
<keyword evidence="4" id="KW-0274">FAD</keyword>
<proteinExistence type="inferred from homology"/>
<evidence type="ECO:0000256" key="7">
    <source>
        <dbReference type="ARBA" id="ARBA00023033"/>
    </source>
</evidence>
<keyword evidence="5" id="KW-0521">NADP</keyword>
<comment type="cofactor">
    <cofactor evidence="1">
        <name>FAD</name>
        <dbReference type="ChEBI" id="CHEBI:57692"/>
    </cofactor>
</comment>
<keyword evidence="7" id="KW-0503">Monooxygenase</keyword>
<dbReference type="Gene3D" id="3.50.50.60">
    <property type="entry name" value="FAD/NAD(P)-binding domain"/>
    <property type="match status" value="3"/>
</dbReference>
<evidence type="ECO:0000256" key="5">
    <source>
        <dbReference type="ARBA" id="ARBA00022857"/>
    </source>
</evidence>
<evidence type="ECO:0000256" key="3">
    <source>
        <dbReference type="ARBA" id="ARBA00022630"/>
    </source>
</evidence>
<dbReference type="PANTHER" id="PTHR43098:SF3">
    <property type="entry name" value="L-ORNITHINE N(5)-MONOOXYGENASE-RELATED"/>
    <property type="match status" value="1"/>
</dbReference>
<comment type="caution">
    <text evidence="9">The sequence shown here is derived from an EMBL/GenBank/DDBJ whole genome shotgun (WGS) entry which is preliminary data.</text>
</comment>
<reference evidence="9 10" key="1">
    <citation type="journal article" date="2015" name="Antonie Van Leeuwenhoek">
        <title>Prauserella endophytica sp. nov., an endophytic actinobacterium isolated from Tamarix taklamakanensis.</title>
        <authorList>
            <person name="Liu J.M."/>
            <person name="Habden X."/>
            <person name="Guo L."/>
            <person name="Tuo L."/>
            <person name="Jiang Z.K."/>
            <person name="Liu S.W."/>
            <person name="Liu X.F."/>
            <person name="Chen L."/>
            <person name="Li R.F."/>
            <person name="Zhang Y.Q."/>
            <person name="Sun C.H."/>
        </authorList>
    </citation>
    <scope>NUCLEOTIDE SEQUENCE [LARGE SCALE GENOMIC DNA]</scope>
    <source>
        <strain evidence="9 10">CGMCC 4.7182</strain>
    </source>
</reference>
<dbReference type="RefSeq" id="WP_137094280.1">
    <property type="nucleotide sequence ID" value="NZ_SWMS01000003.1"/>
</dbReference>
<sequence>MSDTTTEFDAIVVGAGFSGLYMLYELRRRGLTARVLEAGSDVGGTWYWNRYPGARCDVESLDYSYSFDEDLQQEWKWTERYPAQPEIQRYLAHVADRFGLRKDITFDTRVVAAHYDPPSATWTVRTEAGDRLTARYCILATGCLSVPKAPEIPGLEDFRGPVYHTATWPESDVDFSGKRVGVFGTGSSGVQAIPVIAQQAGHLTVFQRTPAFSVPAFNGPLDPEWEREIKADYAERRRQNRASEAGLVRGDNPQSAHDVDDEQRQREYETRYTKGGFGILGAYADLMADQRANDTVSDFVRQKIRERVTDPEVAERLLPWEYPLGTKRICVDTDYYETFNRDNVTLVDLRRDALETVTENGVRTARGEVELDCLVLATGFDAMTGAVNRIDIRGRDGAALAEKWGAGPRTYLGLATAGFPNLFLLAGPGSPSVLTNMVTAIEQHVEWTGRCIEHLRTHGYRTIEPTVEAEDGWVDHVNEVASMTLFPKAASWYLGANVPGKPRIFMPYAGGFATYEKQCDEVAEQDYRGFVLK</sequence>
<dbReference type="PANTHER" id="PTHR43098">
    <property type="entry name" value="L-ORNITHINE N(5)-MONOOXYGENASE-RELATED"/>
    <property type="match status" value="1"/>
</dbReference>
<comment type="similarity">
    <text evidence="2">Belongs to the FAD-binding monooxygenase family.</text>
</comment>
<dbReference type="Proteomes" id="UP000309992">
    <property type="component" value="Unassembled WGS sequence"/>
</dbReference>
<accession>A0ABY2S8P9</accession>
<gene>
    <name evidence="9" type="ORF">FCN18_08575</name>
</gene>
<dbReference type="SUPFAM" id="SSF51905">
    <property type="entry name" value="FAD/NAD(P)-binding domain"/>
    <property type="match status" value="2"/>
</dbReference>
<evidence type="ECO:0000313" key="10">
    <source>
        <dbReference type="Proteomes" id="UP000309992"/>
    </source>
</evidence>
<dbReference type="Pfam" id="PF13738">
    <property type="entry name" value="Pyr_redox_3"/>
    <property type="match status" value="1"/>
</dbReference>
<evidence type="ECO:0000256" key="6">
    <source>
        <dbReference type="ARBA" id="ARBA00023002"/>
    </source>
</evidence>
<evidence type="ECO:0000256" key="1">
    <source>
        <dbReference type="ARBA" id="ARBA00001974"/>
    </source>
</evidence>
<dbReference type="InterPro" id="IPR036188">
    <property type="entry name" value="FAD/NAD-bd_sf"/>
</dbReference>
<dbReference type="InterPro" id="IPR050775">
    <property type="entry name" value="FAD-binding_Monooxygenases"/>
</dbReference>
<organism evidence="9 10">
    <name type="scientific">Prauserella endophytica</name>
    <dbReference type="NCBI Taxonomy" id="1592324"/>
    <lineage>
        <taxon>Bacteria</taxon>
        <taxon>Bacillati</taxon>
        <taxon>Actinomycetota</taxon>
        <taxon>Actinomycetes</taxon>
        <taxon>Pseudonocardiales</taxon>
        <taxon>Pseudonocardiaceae</taxon>
        <taxon>Prauserella</taxon>
        <taxon>Prauserella coralliicola group</taxon>
    </lineage>
</organism>
<evidence type="ECO:0000313" key="9">
    <source>
        <dbReference type="EMBL" id="TKG72294.1"/>
    </source>
</evidence>
<evidence type="ECO:0000256" key="2">
    <source>
        <dbReference type="ARBA" id="ARBA00010139"/>
    </source>
</evidence>
<name>A0ABY2S8P9_9PSEU</name>
<evidence type="ECO:0000256" key="4">
    <source>
        <dbReference type="ARBA" id="ARBA00022827"/>
    </source>
</evidence>
<keyword evidence="6" id="KW-0560">Oxidoreductase</keyword>
<protein>
    <submittedName>
        <fullName evidence="9">NAD(P)/FAD-dependent oxidoreductase</fullName>
    </submittedName>
</protein>
<feature type="region of interest" description="Disordered" evidence="8">
    <location>
        <begin position="240"/>
        <end position="267"/>
    </location>
</feature>
<keyword evidence="10" id="KW-1185">Reference proteome</keyword>
<keyword evidence="3" id="KW-0285">Flavoprotein</keyword>